<dbReference type="RefSeq" id="WP_184155411.1">
    <property type="nucleotide sequence ID" value="NZ_JACHKA010000001.1"/>
</dbReference>
<dbReference type="Proteomes" id="UP001138540">
    <property type="component" value="Unassembled WGS sequence"/>
</dbReference>
<dbReference type="Gene3D" id="3.40.190.290">
    <property type="match status" value="1"/>
</dbReference>
<evidence type="ECO:0000256" key="4">
    <source>
        <dbReference type="ARBA" id="ARBA00023163"/>
    </source>
</evidence>
<dbReference type="PROSITE" id="PS50931">
    <property type="entry name" value="HTH_LYSR"/>
    <property type="match status" value="1"/>
</dbReference>
<dbReference type="SUPFAM" id="SSF53850">
    <property type="entry name" value="Periplasmic binding protein-like II"/>
    <property type="match status" value="1"/>
</dbReference>
<dbReference type="PRINTS" id="PR00039">
    <property type="entry name" value="HTHLYSR"/>
</dbReference>
<comment type="similarity">
    <text evidence="1">Belongs to the LysR transcriptional regulatory family.</text>
</comment>
<dbReference type="SUPFAM" id="SSF46785">
    <property type="entry name" value="Winged helix' DNA-binding domain"/>
    <property type="match status" value="1"/>
</dbReference>
<dbReference type="InterPro" id="IPR000847">
    <property type="entry name" value="LysR_HTH_N"/>
</dbReference>
<evidence type="ECO:0000256" key="3">
    <source>
        <dbReference type="ARBA" id="ARBA00023125"/>
    </source>
</evidence>
<dbReference type="Pfam" id="PF00126">
    <property type="entry name" value="HTH_1"/>
    <property type="match status" value="1"/>
</dbReference>
<dbReference type="Gene3D" id="1.10.10.10">
    <property type="entry name" value="Winged helix-like DNA-binding domain superfamily/Winged helix DNA-binding domain"/>
    <property type="match status" value="1"/>
</dbReference>
<dbReference type="InterPro" id="IPR036390">
    <property type="entry name" value="WH_DNA-bd_sf"/>
</dbReference>
<evidence type="ECO:0000256" key="2">
    <source>
        <dbReference type="ARBA" id="ARBA00023015"/>
    </source>
</evidence>
<gene>
    <name evidence="6" type="ORF">HNP60_003097</name>
</gene>
<dbReference type="InterPro" id="IPR036388">
    <property type="entry name" value="WH-like_DNA-bd_sf"/>
</dbReference>
<keyword evidence="2" id="KW-0805">Transcription regulation</keyword>
<dbReference type="InterPro" id="IPR005119">
    <property type="entry name" value="LysR_subst-bd"/>
</dbReference>
<organism evidence="6 7">
    <name type="scientific">Sphingobium lignivorans</name>
    <dbReference type="NCBI Taxonomy" id="2735886"/>
    <lineage>
        <taxon>Bacteria</taxon>
        <taxon>Pseudomonadati</taxon>
        <taxon>Pseudomonadota</taxon>
        <taxon>Alphaproteobacteria</taxon>
        <taxon>Sphingomonadales</taxon>
        <taxon>Sphingomonadaceae</taxon>
        <taxon>Sphingobium</taxon>
    </lineage>
</organism>
<evidence type="ECO:0000313" key="6">
    <source>
        <dbReference type="EMBL" id="MBB5987123.1"/>
    </source>
</evidence>
<keyword evidence="7" id="KW-1185">Reference proteome</keyword>
<name>A0ABR6NIL1_9SPHN</name>
<protein>
    <submittedName>
        <fullName evidence="6">LysR family nitrogen assimilation transcriptional regulator</fullName>
    </submittedName>
</protein>
<evidence type="ECO:0000259" key="5">
    <source>
        <dbReference type="PROSITE" id="PS50931"/>
    </source>
</evidence>
<sequence length="310" mass="34252">MDIRELRSFIHVARLGSVNRAATHLNIAQPALSRQLQKLEEALGVRLFTRSGRGVDLTEAGALLLGQAEQLINQFDATAELVSGRVHRAQGHVTVGLPPTCGLLIGPELFRRFREQWPNATLILREGISSSLEEWLVDRRIDIAVMHNPLPMAGVEIEPLLHEHMVLVSPPDASIADEIRLRDISRLPLILPALPHSNRRLVERAVAQNGGRLSIVAEVDSVPFVKELVKRGYGHTIQTHAGAAREEADGTLCLRPIRRPQLMSTLALGVTSGGAQNWLTSETAQLVRTIIRSLVERQEWIGARMMDQAD</sequence>
<keyword evidence="3" id="KW-0238">DNA-binding</keyword>
<evidence type="ECO:0000256" key="1">
    <source>
        <dbReference type="ARBA" id="ARBA00009437"/>
    </source>
</evidence>
<keyword evidence="4" id="KW-0804">Transcription</keyword>
<reference evidence="6 7" key="1">
    <citation type="submission" date="2020-08" db="EMBL/GenBank/DDBJ databases">
        <title>Exploring microbial biodiversity for novel pathways involved in the catabolism of aromatic compounds derived from lignin.</title>
        <authorList>
            <person name="Elkins J."/>
        </authorList>
    </citation>
    <scope>NUCLEOTIDE SEQUENCE [LARGE SCALE GENOMIC DNA]</scope>
    <source>
        <strain evidence="6 7">B1D3A</strain>
    </source>
</reference>
<accession>A0ABR6NIL1</accession>
<proteinExistence type="inferred from homology"/>
<evidence type="ECO:0000313" key="7">
    <source>
        <dbReference type="Proteomes" id="UP001138540"/>
    </source>
</evidence>
<dbReference type="InterPro" id="IPR050950">
    <property type="entry name" value="HTH-type_LysR_regulators"/>
</dbReference>
<dbReference type="EMBL" id="JACHKA010000001">
    <property type="protein sequence ID" value="MBB5987123.1"/>
    <property type="molecule type" value="Genomic_DNA"/>
</dbReference>
<dbReference type="Pfam" id="PF03466">
    <property type="entry name" value="LysR_substrate"/>
    <property type="match status" value="1"/>
</dbReference>
<comment type="caution">
    <text evidence="6">The sequence shown here is derived from an EMBL/GenBank/DDBJ whole genome shotgun (WGS) entry which is preliminary data.</text>
</comment>
<dbReference type="PANTHER" id="PTHR30419">
    <property type="entry name" value="HTH-TYPE TRANSCRIPTIONAL REGULATOR YBHD"/>
    <property type="match status" value="1"/>
</dbReference>
<feature type="domain" description="HTH lysR-type" evidence="5">
    <location>
        <begin position="1"/>
        <end position="58"/>
    </location>
</feature>